<dbReference type="SMART" id="SM00327">
    <property type="entry name" value="VWA"/>
    <property type="match status" value="1"/>
</dbReference>
<feature type="transmembrane region" description="Helical" evidence="2">
    <location>
        <begin position="632"/>
        <end position="657"/>
    </location>
</feature>
<dbReference type="EMBL" id="JADEYR010000001">
    <property type="protein sequence ID" value="MBE9402790.1"/>
    <property type="molecule type" value="Genomic_DNA"/>
</dbReference>
<keyword evidence="2" id="KW-1133">Transmembrane helix</keyword>
<feature type="domain" description="VWFA" evidence="4">
    <location>
        <begin position="35"/>
        <end position="222"/>
    </location>
</feature>
<dbReference type="InterPro" id="IPR002035">
    <property type="entry name" value="VWF_A"/>
</dbReference>
<proteinExistence type="predicted"/>
<evidence type="ECO:0000313" key="5">
    <source>
        <dbReference type="EMBL" id="MBE9402790.1"/>
    </source>
</evidence>
<feature type="compositionally biased region" description="Gly residues" evidence="1">
    <location>
        <begin position="601"/>
        <end position="612"/>
    </location>
</feature>
<comment type="caution">
    <text evidence="5">The sequence shown here is derived from an EMBL/GenBank/DDBJ whole genome shotgun (WGS) entry which is preliminary data.</text>
</comment>
<protein>
    <submittedName>
        <fullName evidence="5">VWA domain-containing protein</fullName>
    </submittedName>
</protein>
<evidence type="ECO:0000256" key="1">
    <source>
        <dbReference type="SAM" id="MobiDB-lite"/>
    </source>
</evidence>
<dbReference type="InterPro" id="IPR051266">
    <property type="entry name" value="CLCR"/>
</dbReference>
<keyword evidence="3" id="KW-0732">Signal</keyword>
<evidence type="ECO:0000256" key="2">
    <source>
        <dbReference type="SAM" id="Phobius"/>
    </source>
</evidence>
<feature type="signal peptide" evidence="3">
    <location>
        <begin position="1"/>
        <end position="25"/>
    </location>
</feature>
<dbReference type="Proteomes" id="UP000644727">
    <property type="component" value="Unassembled WGS sequence"/>
</dbReference>
<dbReference type="SUPFAM" id="SSF53300">
    <property type="entry name" value="vWA-like"/>
    <property type="match status" value="1"/>
</dbReference>
<organism evidence="5 6">
    <name type="scientific">Brachybacterium epidermidis</name>
    <dbReference type="NCBI Taxonomy" id="2781983"/>
    <lineage>
        <taxon>Bacteria</taxon>
        <taxon>Bacillati</taxon>
        <taxon>Actinomycetota</taxon>
        <taxon>Actinomycetes</taxon>
        <taxon>Micrococcales</taxon>
        <taxon>Dermabacteraceae</taxon>
        <taxon>Brachybacterium</taxon>
    </lineage>
</organism>
<keyword evidence="6" id="KW-1185">Reference proteome</keyword>
<sequence>MASALLTALVAALVVMAGPASPALAEGYNTGRTAPSMLVFDASGSMRAEDVDGRSRMDVAKEAVSGLVPMLPDDAAVGLMTYGNSDPQTASSQEAGCQDVKLLVEADGLDRERLLQEIDGVQPSGYTPIGLSLRKATEALPEAEMRSIVLVSDGIDECGGPPPCEVAGELAQQHPEMRIHTIGFKAEQAARDELACIAEATGGTFADATDAETLRDELLVKMTRAIQGYSSAGSPITGGTSLEEAVDLVPGSYLDVLEHGSPAIDDGEGHSRYYRLQIAPGEIAHVAATMVLPGGDGATNKLAQLQLRTFAPDGTDCRIGNLDARAEADLGDGPITASIATPRMGQTEKLSCFGADADGTVILQVERTGNPSQDQAIPVEVQFFAEEEVDPSGLPPAVKWPRQIDPLPVPTNGQQVQPAFSFASAVHAGSGPLRGTIIPGEVQFFRVPVHYGQQVRTALVLGEFEPPPGMDLTLHATLISPLREDVYSMVSPDGDADSGGHSAAAEPGLQVQLNQATAVQFKNREQGGTEARSSYLAGDYYLQLTMVPSRYDGDRLFEVPYTIDIDAAGEAAEGPELDGQGAASAQDRTAADPGQVPAASNGGGSDGGGEGPGDIEDGPSEQSGGGWSLPPLAWALIAGTAGGIVVAVAAIAAVALVRRGR</sequence>
<feature type="region of interest" description="Disordered" evidence="1">
    <location>
        <begin position="573"/>
        <end position="626"/>
    </location>
</feature>
<dbReference type="Pfam" id="PF13519">
    <property type="entry name" value="VWA_2"/>
    <property type="match status" value="1"/>
</dbReference>
<dbReference type="PANTHER" id="PTHR10579">
    <property type="entry name" value="CALCIUM-ACTIVATED CHLORIDE CHANNEL REGULATOR"/>
    <property type="match status" value="1"/>
</dbReference>
<dbReference type="InterPro" id="IPR036465">
    <property type="entry name" value="vWFA_dom_sf"/>
</dbReference>
<evidence type="ECO:0000313" key="6">
    <source>
        <dbReference type="Proteomes" id="UP000644727"/>
    </source>
</evidence>
<evidence type="ECO:0000259" key="4">
    <source>
        <dbReference type="PROSITE" id="PS50234"/>
    </source>
</evidence>
<keyword evidence="2" id="KW-0812">Transmembrane</keyword>
<gene>
    <name evidence="5" type="ORF">IOE58_00725</name>
</gene>
<feature type="chain" id="PRO_5047369913" evidence="3">
    <location>
        <begin position="26"/>
        <end position="661"/>
    </location>
</feature>
<name>A0ABR9VYJ2_9MICO</name>
<evidence type="ECO:0000256" key="3">
    <source>
        <dbReference type="SAM" id="SignalP"/>
    </source>
</evidence>
<accession>A0ABR9VYJ2</accession>
<dbReference type="PROSITE" id="PS50234">
    <property type="entry name" value="VWFA"/>
    <property type="match status" value="1"/>
</dbReference>
<reference evidence="5 6" key="1">
    <citation type="submission" date="2020-10" db="EMBL/GenBank/DDBJ databases">
        <title>Draft genome and description of Brachybacterium epidermidis sp nov.</title>
        <authorList>
            <person name="Boxberger M."/>
            <person name="La Scola B."/>
        </authorList>
    </citation>
    <scope>NUCLEOTIDE SEQUENCE [LARGE SCALE GENOMIC DNA]</scope>
    <source>
        <strain evidence="5 6">Marseille-Q2903</strain>
    </source>
</reference>
<dbReference type="PANTHER" id="PTHR10579:SF43">
    <property type="entry name" value="ZINC FINGER (C3HC4-TYPE RING FINGER) FAMILY PROTEIN"/>
    <property type="match status" value="1"/>
</dbReference>
<dbReference type="Gene3D" id="3.40.50.410">
    <property type="entry name" value="von Willebrand factor, type A domain"/>
    <property type="match status" value="1"/>
</dbReference>
<keyword evidence="2" id="KW-0472">Membrane</keyword>